<dbReference type="InterPro" id="IPR043325">
    <property type="entry name" value="LTSS"/>
</dbReference>
<organism evidence="7 8">
    <name type="scientific">Miscanthus lutarioriparius</name>
    <dbReference type="NCBI Taxonomy" id="422564"/>
    <lineage>
        <taxon>Eukaryota</taxon>
        <taxon>Viridiplantae</taxon>
        <taxon>Streptophyta</taxon>
        <taxon>Embryophyta</taxon>
        <taxon>Tracheophyta</taxon>
        <taxon>Spermatophyta</taxon>
        <taxon>Magnoliopsida</taxon>
        <taxon>Liliopsida</taxon>
        <taxon>Poales</taxon>
        <taxon>Poaceae</taxon>
        <taxon>PACMAD clade</taxon>
        <taxon>Panicoideae</taxon>
        <taxon>Andropogonodae</taxon>
        <taxon>Andropogoneae</taxon>
        <taxon>Saccharinae</taxon>
        <taxon>Miscanthus</taxon>
    </lineage>
</organism>
<evidence type="ECO:0000256" key="5">
    <source>
        <dbReference type="SAM" id="MobiDB-lite"/>
    </source>
</evidence>
<comment type="caution">
    <text evidence="7">The sequence shown here is derived from an EMBL/GenBank/DDBJ whole genome shotgun (WGS) entry which is preliminary data.</text>
</comment>
<keyword evidence="8" id="KW-1185">Reference proteome</keyword>
<name>A0A811RJQ0_9POAL</name>
<feature type="region of interest" description="Disordered" evidence="5">
    <location>
        <begin position="40"/>
        <end position="120"/>
    </location>
</feature>
<dbReference type="InterPro" id="IPR036312">
    <property type="entry name" value="Bifun_inhib/LTP/seed_sf"/>
</dbReference>
<evidence type="ECO:0000256" key="2">
    <source>
        <dbReference type="ARBA" id="ARBA00022729"/>
    </source>
</evidence>
<dbReference type="CDD" id="cd00010">
    <property type="entry name" value="AAI_LTSS"/>
    <property type="match status" value="1"/>
</dbReference>
<keyword evidence="4" id="KW-0325">Glycoprotein</keyword>
<dbReference type="SUPFAM" id="SSF47699">
    <property type="entry name" value="Bifunctional inhibitor/lipid-transfer protein/seed storage 2S albumin"/>
    <property type="match status" value="1"/>
</dbReference>
<evidence type="ECO:0000313" key="8">
    <source>
        <dbReference type="Proteomes" id="UP000604825"/>
    </source>
</evidence>
<evidence type="ECO:0000313" key="7">
    <source>
        <dbReference type="EMBL" id="CAD6270619.1"/>
    </source>
</evidence>
<dbReference type="EMBL" id="CAJGYO010000015">
    <property type="protein sequence ID" value="CAD6270619.1"/>
    <property type="molecule type" value="Genomic_DNA"/>
</dbReference>
<dbReference type="AlphaFoldDB" id="A0A811RJQ0"/>
<feature type="compositionally biased region" description="Low complexity" evidence="5">
    <location>
        <begin position="95"/>
        <end position="104"/>
    </location>
</feature>
<dbReference type="Proteomes" id="UP000604825">
    <property type="component" value="Unassembled WGS sequence"/>
</dbReference>
<keyword evidence="3" id="KW-1015">Disulfide bond</keyword>
<comment type="similarity">
    <text evidence="1">Belongs to the plant LTP family.</text>
</comment>
<reference evidence="7" key="1">
    <citation type="submission" date="2020-10" db="EMBL/GenBank/DDBJ databases">
        <authorList>
            <person name="Han B."/>
            <person name="Lu T."/>
            <person name="Zhao Q."/>
            <person name="Huang X."/>
            <person name="Zhao Y."/>
        </authorList>
    </citation>
    <scope>NUCLEOTIDE SEQUENCE</scope>
</reference>
<proteinExistence type="inferred from homology"/>
<evidence type="ECO:0000256" key="1">
    <source>
        <dbReference type="ARBA" id="ARBA00009748"/>
    </source>
</evidence>
<sequence>MQAINSSKKAAAAAAAAASMAKCIATVLAVAAVLTTMQPSVAASNPPDADALRFPGRPGSRPRNPVFPGYPRARPSPPVPGSSSSPGVPSPMPGVPSSSGSGTPAPCARPGGAVVPQLPGFPGLPGSVGGSAPSSPTDCVTPLAGLMTCGTFLTGSEPETPTPQSECCAGLGAFLNSSSSAAEGDDHTLRCLCPVILGDVNKMLPKPVDPVRMMYLPIACGVVLPPQVLYICFTGQQSPPLVGRIPDVWEKPTSGKEYSTGSSSRFNSLLFQFMVHIILLLVEVDV</sequence>
<dbReference type="OrthoDB" id="687302at2759"/>
<dbReference type="InterPro" id="IPR016140">
    <property type="entry name" value="Bifunc_inhib/LTP/seed_store"/>
</dbReference>
<feature type="domain" description="Bifunctional inhibitor/plant lipid transfer protein/seed storage helical" evidence="6">
    <location>
        <begin position="134"/>
        <end position="227"/>
    </location>
</feature>
<evidence type="ECO:0000259" key="6">
    <source>
        <dbReference type="Pfam" id="PF14368"/>
    </source>
</evidence>
<protein>
    <recommendedName>
        <fullName evidence="6">Bifunctional inhibitor/plant lipid transfer protein/seed storage helical domain-containing protein</fullName>
    </recommendedName>
</protein>
<dbReference type="Pfam" id="PF14368">
    <property type="entry name" value="LTP_2"/>
    <property type="match status" value="1"/>
</dbReference>
<dbReference type="PANTHER" id="PTHR33044">
    <property type="entry name" value="BIFUNCTIONAL INHIBITOR/LIPID-TRANSFER PROTEIN/SEED STORAGE 2S ALBUMIN SUPERFAMILY PROTEIN-RELATED"/>
    <property type="match status" value="1"/>
</dbReference>
<keyword evidence="2" id="KW-0732">Signal</keyword>
<dbReference type="Gene3D" id="1.10.110.10">
    <property type="entry name" value="Plant lipid-transfer and hydrophobic proteins"/>
    <property type="match status" value="1"/>
</dbReference>
<evidence type="ECO:0000256" key="3">
    <source>
        <dbReference type="ARBA" id="ARBA00023157"/>
    </source>
</evidence>
<gene>
    <name evidence="7" type="ORF">NCGR_LOCUS53911</name>
</gene>
<evidence type="ECO:0000256" key="4">
    <source>
        <dbReference type="ARBA" id="ARBA00023180"/>
    </source>
</evidence>
<accession>A0A811RJQ0</accession>